<dbReference type="EMBL" id="SNWP01000010">
    <property type="protein sequence ID" value="TDO29119.1"/>
    <property type="molecule type" value="Genomic_DNA"/>
</dbReference>
<evidence type="ECO:0000313" key="2">
    <source>
        <dbReference type="Proteomes" id="UP000295741"/>
    </source>
</evidence>
<name>A0A4R6J1J1_9BACT</name>
<gene>
    <name evidence="1" type="ORF">BC659_1202</name>
</gene>
<accession>A0A4R6J1J1</accession>
<reference evidence="1 2" key="1">
    <citation type="submission" date="2019-03" db="EMBL/GenBank/DDBJ databases">
        <title>Genomic Encyclopedia of Archaeal and Bacterial Type Strains, Phase II (KMG-II): from individual species to whole genera.</title>
        <authorList>
            <person name="Goeker M."/>
        </authorList>
    </citation>
    <scope>NUCLEOTIDE SEQUENCE [LARGE SCALE GENOMIC DNA]</scope>
    <source>
        <strain evidence="1 2">DSM 28323</strain>
    </source>
</reference>
<sequence length="40" mass="5037">MYRYMYKLFLFLFEASRFLKKRKAITANITKYKDHNLPEF</sequence>
<evidence type="ECO:0000313" key="1">
    <source>
        <dbReference type="EMBL" id="TDO29119.1"/>
    </source>
</evidence>
<dbReference type="Proteomes" id="UP000295741">
    <property type="component" value="Unassembled WGS sequence"/>
</dbReference>
<organism evidence="1 2">
    <name type="scientific">Sediminibacterium goheungense</name>
    <dbReference type="NCBI Taxonomy" id="1086393"/>
    <lineage>
        <taxon>Bacteria</taxon>
        <taxon>Pseudomonadati</taxon>
        <taxon>Bacteroidota</taxon>
        <taxon>Chitinophagia</taxon>
        <taxon>Chitinophagales</taxon>
        <taxon>Chitinophagaceae</taxon>
        <taxon>Sediminibacterium</taxon>
    </lineage>
</organism>
<comment type="caution">
    <text evidence="1">The sequence shown here is derived from an EMBL/GenBank/DDBJ whole genome shotgun (WGS) entry which is preliminary data.</text>
</comment>
<keyword evidence="2" id="KW-1185">Reference proteome</keyword>
<proteinExistence type="predicted"/>
<dbReference type="AlphaFoldDB" id="A0A4R6J1J1"/>
<protein>
    <submittedName>
        <fullName evidence="1">Uncharacterized protein</fullName>
    </submittedName>
</protein>